<evidence type="ECO:0000313" key="7">
    <source>
        <dbReference type="EMBL" id="KXJ84909.1"/>
    </source>
</evidence>
<keyword evidence="2" id="KW-0547">Nucleotide-binding</keyword>
<evidence type="ECO:0000256" key="2">
    <source>
        <dbReference type="ARBA" id="ARBA00022741"/>
    </source>
</evidence>
<dbReference type="SUPFAM" id="SSF90123">
    <property type="entry name" value="ABC transporter transmembrane region"/>
    <property type="match status" value="1"/>
</dbReference>
<dbReference type="PANTHER" id="PTHR24223">
    <property type="entry name" value="ATP-BINDING CASSETTE SUB-FAMILY C"/>
    <property type="match status" value="1"/>
</dbReference>
<dbReference type="AlphaFoldDB" id="A0A136IJV8"/>
<protein>
    <submittedName>
        <fullName evidence="7">ABC transporter type 1, transmembrane domain-containing protein</fullName>
    </submittedName>
</protein>
<reference evidence="8" key="1">
    <citation type="submission" date="2016-02" db="EMBL/GenBank/DDBJ databases">
        <title>Draft genome sequence of Microdochium bolleyi, a fungal endophyte of beachgrass.</title>
        <authorList>
            <consortium name="DOE Joint Genome Institute"/>
            <person name="David A.S."/>
            <person name="May G."/>
            <person name="Haridas S."/>
            <person name="Lim J."/>
            <person name="Wang M."/>
            <person name="Labutti K."/>
            <person name="Lipzen A."/>
            <person name="Barry K."/>
            <person name="Grigoriev I.V."/>
        </authorList>
    </citation>
    <scope>NUCLEOTIDE SEQUENCE [LARGE SCALE GENOMIC DNA]</scope>
    <source>
        <strain evidence="8">J235TASD1</strain>
    </source>
</reference>
<dbReference type="InterPro" id="IPR036640">
    <property type="entry name" value="ABC1_TM_sf"/>
</dbReference>
<dbReference type="PANTHER" id="PTHR24223:SF415">
    <property type="entry name" value="FI20190P1"/>
    <property type="match status" value="1"/>
</dbReference>
<sequence length="387" mass="43454">MIAPHHTYKFESLLIDAITCDQLIRHENVITPDLATFKHGDLSVIGQKGIDTAEYILRKMFCGPLLKDRTGVHATHRVDLCTHIADQVIEITDGVAKCSIRVTSTARPSCWHQAGEQYDGTRCGSSRLRMKHKLICYFVIGIVPTALFTLSQCGLLLILFVTARSLLARVLQKVCRANFRFYNVTPAERLMNRLTSDIGMLRRRHHLAPPDGRSKSRGLKFLHSLRRLEMASLSPLMSNFGILVDGLATIRAFNAQLQFQNRNIEVADAFQEMDHFNWSVQSWLLYRFDALSDISAFALTVYGQLQMDIVSVERVVELLELEEGPTGDVQPPAVWPSNTDKAAFSKSSLDMCGTTETCALTWEVRTNSLEDGILARCPFADHDDLGQ</sequence>
<evidence type="ECO:0000256" key="6">
    <source>
        <dbReference type="SAM" id="Phobius"/>
    </source>
</evidence>
<dbReference type="STRING" id="196109.A0A136IJV8"/>
<evidence type="ECO:0000256" key="4">
    <source>
        <dbReference type="ARBA" id="ARBA00022989"/>
    </source>
</evidence>
<keyword evidence="4 6" id="KW-1133">Transmembrane helix</keyword>
<evidence type="ECO:0000256" key="3">
    <source>
        <dbReference type="ARBA" id="ARBA00022840"/>
    </source>
</evidence>
<accession>A0A136IJV8</accession>
<dbReference type="GO" id="GO:0005524">
    <property type="term" value="F:ATP binding"/>
    <property type="evidence" value="ECO:0007669"/>
    <property type="project" value="UniProtKB-KW"/>
</dbReference>
<dbReference type="Proteomes" id="UP000070501">
    <property type="component" value="Unassembled WGS sequence"/>
</dbReference>
<gene>
    <name evidence="7" type="ORF">Micbo1qcDRAFT_181255</name>
</gene>
<evidence type="ECO:0000256" key="5">
    <source>
        <dbReference type="ARBA" id="ARBA00023136"/>
    </source>
</evidence>
<proteinExistence type="predicted"/>
<dbReference type="InterPro" id="IPR050173">
    <property type="entry name" value="ABC_transporter_C-like"/>
</dbReference>
<evidence type="ECO:0000313" key="8">
    <source>
        <dbReference type="Proteomes" id="UP000070501"/>
    </source>
</evidence>
<name>A0A136IJV8_9PEZI</name>
<dbReference type="EMBL" id="KQ964312">
    <property type="protein sequence ID" value="KXJ84909.1"/>
    <property type="molecule type" value="Genomic_DNA"/>
</dbReference>
<evidence type="ECO:0000256" key="1">
    <source>
        <dbReference type="ARBA" id="ARBA00022692"/>
    </source>
</evidence>
<keyword evidence="1 6" id="KW-0812">Transmembrane</keyword>
<keyword evidence="3" id="KW-0067">ATP-binding</keyword>
<keyword evidence="5 6" id="KW-0472">Membrane</keyword>
<dbReference type="OrthoDB" id="2958419at2759"/>
<dbReference type="Gene3D" id="1.20.1560.10">
    <property type="entry name" value="ABC transporter type 1, transmembrane domain"/>
    <property type="match status" value="2"/>
</dbReference>
<dbReference type="GO" id="GO:0016020">
    <property type="term" value="C:membrane"/>
    <property type="evidence" value="ECO:0007669"/>
    <property type="project" value="InterPro"/>
</dbReference>
<keyword evidence="8" id="KW-1185">Reference proteome</keyword>
<organism evidence="7 8">
    <name type="scientific">Microdochium bolleyi</name>
    <dbReference type="NCBI Taxonomy" id="196109"/>
    <lineage>
        <taxon>Eukaryota</taxon>
        <taxon>Fungi</taxon>
        <taxon>Dikarya</taxon>
        <taxon>Ascomycota</taxon>
        <taxon>Pezizomycotina</taxon>
        <taxon>Sordariomycetes</taxon>
        <taxon>Xylariomycetidae</taxon>
        <taxon>Xylariales</taxon>
        <taxon>Microdochiaceae</taxon>
        <taxon>Microdochium</taxon>
    </lineage>
</organism>
<feature type="transmembrane region" description="Helical" evidence="6">
    <location>
        <begin position="134"/>
        <end position="161"/>
    </location>
</feature>
<dbReference type="GO" id="GO:0042626">
    <property type="term" value="F:ATPase-coupled transmembrane transporter activity"/>
    <property type="evidence" value="ECO:0007669"/>
    <property type="project" value="TreeGrafter"/>
</dbReference>
<dbReference type="InParanoid" id="A0A136IJV8"/>